<gene>
    <name evidence="1" type="ORF">F2P81_019438</name>
</gene>
<sequence length="195" mass="22023">MRLLGLGKNECTDYAVTDHKSLNRPARNIEAAKCFTSVRPGEFLSSIVLCTIKCLQARHKYPESTIIVRCEDKRSDRALYIIPYAVPDSRIAHTVTDVEEWHQHIFYIASRLHIPTVAASLLDSEDQTGGGDERRGQIESRKLCDRDVVLLSTRKKPLAQTLTSLQTASGRWPSILVSREVGNRTRGKDEKTVKY</sequence>
<protein>
    <submittedName>
        <fullName evidence="1">Uncharacterized protein</fullName>
    </submittedName>
</protein>
<dbReference type="Proteomes" id="UP000438429">
    <property type="component" value="Unassembled WGS sequence"/>
</dbReference>
<proteinExistence type="predicted"/>
<evidence type="ECO:0000313" key="2">
    <source>
        <dbReference type="Proteomes" id="UP000438429"/>
    </source>
</evidence>
<comment type="caution">
    <text evidence="1">The sequence shown here is derived from an EMBL/GenBank/DDBJ whole genome shotgun (WGS) entry which is preliminary data.</text>
</comment>
<dbReference type="EMBL" id="VEVO01000017">
    <property type="protein sequence ID" value="KAF0028351.1"/>
    <property type="molecule type" value="Genomic_DNA"/>
</dbReference>
<organism evidence="1 2">
    <name type="scientific">Scophthalmus maximus</name>
    <name type="common">Turbot</name>
    <name type="synonym">Psetta maxima</name>
    <dbReference type="NCBI Taxonomy" id="52904"/>
    <lineage>
        <taxon>Eukaryota</taxon>
        <taxon>Metazoa</taxon>
        <taxon>Chordata</taxon>
        <taxon>Craniata</taxon>
        <taxon>Vertebrata</taxon>
        <taxon>Euteleostomi</taxon>
        <taxon>Actinopterygii</taxon>
        <taxon>Neopterygii</taxon>
        <taxon>Teleostei</taxon>
        <taxon>Neoteleostei</taxon>
        <taxon>Acanthomorphata</taxon>
        <taxon>Carangaria</taxon>
        <taxon>Pleuronectiformes</taxon>
        <taxon>Pleuronectoidei</taxon>
        <taxon>Scophthalmidae</taxon>
        <taxon>Scophthalmus</taxon>
    </lineage>
</organism>
<name>A0A6A4SB89_SCOMX</name>
<accession>A0A6A4SB89</accession>
<evidence type="ECO:0000313" key="1">
    <source>
        <dbReference type="EMBL" id="KAF0028351.1"/>
    </source>
</evidence>
<dbReference type="AlphaFoldDB" id="A0A6A4SB89"/>
<reference evidence="1 2" key="1">
    <citation type="submission" date="2019-06" db="EMBL/GenBank/DDBJ databases">
        <title>Draft genomes of female and male turbot (Scophthalmus maximus).</title>
        <authorList>
            <person name="Xu H."/>
            <person name="Xu X.-W."/>
            <person name="Shao C."/>
            <person name="Chen S."/>
        </authorList>
    </citation>
    <scope>NUCLEOTIDE SEQUENCE [LARGE SCALE GENOMIC DNA]</scope>
    <source>
        <strain evidence="1">Ysfricsl-2016a</strain>
        <tissue evidence="1">Blood</tissue>
    </source>
</reference>